<evidence type="ECO:0000313" key="2">
    <source>
        <dbReference type="Proteomes" id="UP000224101"/>
    </source>
</evidence>
<organism evidence="1 2">
    <name type="scientific">Acidovorax phage ACP17</name>
    <dbReference type="NCBI Taxonomy" id="2010329"/>
    <lineage>
        <taxon>Viruses</taxon>
        <taxon>Duplodnaviria</taxon>
        <taxon>Heunggongvirae</taxon>
        <taxon>Uroviricota</taxon>
        <taxon>Caudoviricetes</taxon>
        <taxon>Busanvirus</taxon>
        <taxon>Busanvirus ACP17</taxon>
    </lineage>
</organism>
<dbReference type="EMBL" id="KY979132">
    <property type="protein sequence ID" value="ASD50464.1"/>
    <property type="molecule type" value="Genomic_DNA"/>
</dbReference>
<dbReference type="KEGG" id="vg:40085867"/>
<keyword evidence="2" id="KW-1185">Reference proteome</keyword>
<evidence type="ECO:0000313" key="1">
    <source>
        <dbReference type="EMBL" id="ASD50464.1"/>
    </source>
</evidence>
<proteinExistence type="predicted"/>
<accession>A0A218M341</accession>
<protein>
    <submittedName>
        <fullName evidence="1">Uncharacterized protein</fullName>
    </submittedName>
</protein>
<sequence length="142" mass="15933">MSTTENEQKPVTEVDFRRPEYQFARVEDYERTRDGGIARKDRWYTAFTDLARAARIGIPAIDGLPNAAFSLLKDEILAAKPAPTLLPPVTMTSSLPAPAKRPPTAAEVHALWNKLVEQHNAGFKSVLPIKEFADALWKEFQK</sequence>
<dbReference type="RefSeq" id="YP_009609782.1">
    <property type="nucleotide sequence ID" value="NC_041997.1"/>
</dbReference>
<name>A0A218M341_9CAUD</name>
<dbReference type="GeneID" id="40085867"/>
<reference evidence="1 2" key="1">
    <citation type="submission" date="2017-08" db="EMBL/GenBank/DDBJ databases">
        <title>Characterization and complete genome sequence of novel bacteriophage infecting the causal agent of bacterial fruit blotch, Acidovorax citrulli.</title>
        <authorList>
            <person name="Midani A.R."/>
            <person name="Park S.-H."/>
            <person name="Choi T.-J."/>
        </authorList>
    </citation>
    <scope>NUCLEOTIDE SEQUENCE [LARGE SCALE GENOMIC DNA]</scope>
</reference>
<dbReference type="Proteomes" id="UP000224101">
    <property type="component" value="Segment"/>
</dbReference>